<dbReference type="AlphaFoldDB" id="A0A7K1SAE3"/>
<comment type="subcellular location">
    <subcellularLocation>
        <location evidence="1">Cell membrane</location>
        <topology evidence="1">Multi-pass membrane protein</topology>
    </subcellularLocation>
</comment>
<feature type="transmembrane region" description="Helical" evidence="6">
    <location>
        <begin position="671"/>
        <end position="695"/>
    </location>
</feature>
<dbReference type="Proteomes" id="UP000436006">
    <property type="component" value="Unassembled WGS sequence"/>
</dbReference>
<evidence type="ECO:0000256" key="1">
    <source>
        <dbReference type="ARBA" id="ARBA00004651"/>
    </source>
</evidence>
<evidence type="ECO:0000259" key="7">
    <source>
        <dbReference type="Pfam" id="PF02687"/>
    </source>
</evidence>
<dbReference type="PANTHER" id="PTHR30572:SF18">
    <property type="entry name" value="ABC-TYPE MACROLIDE FAMILY EXPORT SYSTEM PERMEASE COMPONENT 2"/>
    <property type="match status" value="1"/>
</dbReference>
<keyword evidence="10" id="KW-1185">Reference proteome</keyword>
<feature type="transmembrane region" description="Helical" evidence="6">
    <location>
        <begin position="434"/>
        <end position="454"/>
    </location>
</feature>
<dbReference type="GO" id="GO:0005886">
    <property type="term" value="C:plasma membrane"/>
    <property type="evidence" value="ECO:0007669"/>
    <property type="project" value="UniProtKB-SubCell"/>
</dbReference>
<dbReference type="PANTHER" id="PTHR30572">
    <property type="entry name" value="MEMBRANE COMPONENT OF TRANSPORTER-RELATED"/>
    <property type="match status" value="1"/>
</dbReference>
<keyword evidence="4 6" id="KW-1133">Transmembrane helix</keyword>
<dbReference type="InterPro" id="IPR050250">
    <property type="entry name" value="Macrolide_Exporter_MacB"/>
</dbReference>
<keyword evidence="3 6" id="KW-0812">Transmembrane</keyword>
<sequence length="794" mass="87268">MFTNYIKIAWRNIRSGGGYSVLNIGGLAVVLAVSALLFWWVKDELSFDRFHADSDRIYRINAHFGKGEDEHFWSGTPAPIAVAAASKVPGVEQVVRVAPLYDFRTLRVTSGASAKTFTEQYDDLAYVDENFLDLFTGFVVRSGDADKPFTSPNSVVMTEEMAKKFFGTSEAVGKTITIPDSNRVFTVSAVLANMPDNSSLRSKVFFPMSLKKRTFGGNGDWKRLDDDWGNYYFQTFLKLSPGIESAAVGKKLTELQAIARNTKPGDSSSDYQLQAFTQSHLYQPDGKDTGMQQVRMLGLIALLLLSIGCINYINLTTARATRRAREVGVRKVIGAESTQLLVQLLVESLLTMSIALIAAVVLIQLLMPFYFDITGKTLGFSLLNPEVWALLLGTLTLTVGLAGLYPAIMMSSFNPLRSLRGRGAQTGQAGLRKALVVTQFALATGLIVGTLVIGEQLRYIRERDPGFNKEHTFVFYAGDKAQQYKRELEKESSIRSVVTATGGLVGGGGSTGDTDWDGKSPERSFIVDQLGISHDFIPAYGIKLSLGKNFTGTKADSTSFILNETAVKQAGIKNPIGKRFKFHQTEGRIIGVVKDFTTASIRTQIQPMLLFSVPGDNGIMHVKTTGQQASQAIAAAERLWKRDKPDNAFEYTFLDETYNRLYRTEQRTGQLFSFFAGVAILVCCLGLFGLAAFTAEQRTKEIGVRKVLGASITGIVALLSTDFLKLVLVGIVVATPVAWYIMSQWLQDFAYKIDMEWWMFVLAGLLAVGIALLTVSYQSIKAALMNPVTSLRSD</sequence>
<dbReference type="Pfam" id="PF12704">
    <property type="entry name" value="MacB_PCD"/>
    <property type="match status" value="1"/>
</dbReference>
<keyword evidence="5 6" id="KW-0472">Membrane</keyword>
<evidence type="ECO:0000256" key="5">
    <source>
        <dbReference type="ARBA" id="ARBA00023136"/>
    </source>
</evidence>
<feature type="domain" description="ABC3 transporter permease C-terminal" evidence="7">
    <location>
        <begin position="299"/>
        <end position="415"/>
    </location>
</feature>
<evidence type="ECO:0000256" key="4">
    <source>
        <dbReference type="ARBA" id="ARBA00022989"/>
    </source>
</evidence>
<feature type="domain" description="ABC3 transporter permease C-terminal" evidence="7">
    <location>
        <begin position="674"/>
        <end position="787"/>
    </location>
</feature>
<dbReference type="InterPro" id="IPR003838">
    <property type="entry name" value="ABC3_permease_C"/>
</dbReference>
<evidence type="ECO:0000256" key="6">
    <source>
        <dbReference type="SAM" id="Phobius"/>
    </source>
</evidence>
<proteinExistence type="predicted"/>
<feature type="domain" description="MacB-like periplasmic core" evidence="8">
    <location>
        <begin position="20"/>
        <end position="254"/>
    </location>
</feature>
<gene>
    <name evidence="9" type="ORF">GO755_12200</name>
</gene>
<name>A0A7K1SAE3_9BACT</name>
<dbReference type="GO" id="GO:0022857">
    <property type="term" value="F:transmembrane transporter activity"/>
    <property type="evidence" value="ECO:0007669"/>
    <property type="project" value="TreeGrafter"/>
</dbReference>
<dbReference type="InterPro" id="IPR025857">
    <property type="entry name" value="MacB_PCD"/>
</dbReference>
<feature type="transmembrane region" description="Helical" evidence="6">
    <location>
        <begin position="21"/>
        <end position="41"/>
    </location>
</feature>
<feature type="transmembrane region" description="Helical" evidence="6">
    <location>
        <begin position="757"/>
        <end position="777"/>
    </location>
</feature>
<protein>
    <submittedName>
        <fullName evidence="9">FtsX-like permease family protein</fullName>
    </submittedName>
</protein>
<evidence type="ECO:0000313" key="9">
    <source>
        <dbReference type="EMBL" id="MVM30794.1"/>
    </source>
</evidence>
<evidence type="ECO:0000259" key="8">
    <source>
        <dbReference type="Pfam" id="PF12704"/>
    </source>
</evidence>
<evidence type="ECO:0000313" key="10">
    <source>
        <dbReference type="Proteomes" id="UP000436006"/>
    </source>
</evidence>
<evidence type="ECO:0000256" key="2">
    <source>
        <dbReference type="ARBA" id="ARBA00022475"/>
    </source>
</evidence>
<dbReference type="Pfam" id="PF02687">
    <property type="entry name" value="FtsX"/>
    <property type="match status" value="2"/>
</dbReference>
<organism evidence="9 10">
    <name type="scientific">Spirosoma arboris</name>
    <dbReference type="NCBI Taxonomy" id="2682092"/>
    <lineage>
        <taxon>Bacteria</taxon>
        <taxon>Pseudomonadati</taxon>
        <taxon>Bacteroidota</taxon>
        <taxon>Cytophagia</taxon>
        <taxon>Cytophagales</taxon>
        <taxon>Cytophagaceae</taxon>
        <taxon>Spirosoma</taxon>
    </lineage>
</organism>
<feature type="transmembrane region" description="Helical" evidence="6">
    <location>
        <begin position="387"/>
        <end position="413"/>
    </location>
</feature>
<comment type="caution">
    <text evidence="9">The sequence shown here is derived from an EMBL/GenBank/DDBJ whole genome shotgun (WGS) entry which is preliminary data.</text>
</comment>
<accession>A0A7K1SAE3</accession>
<feature type="transmembrane region" description="Helical" evidence="6">
    <location>
        <begin position="296"/>
        <end position="315"/>
    </location>
</feature>
<feature type="transmembrane region" description="Helical" evidence="6">
    <location>
        <begin position="340"/>
        <end position="367"/>
    </location>
</feature>
<evidence type="ECO:0000256" key="3">
    <source>
        <dbReference type="ARBA" id="ARBA00022692"/>
    </source>
</evidence>
<reference evidence="9 10" key="1">
    <citation type="submission" date="2019-12" db="EMBL/GenBank/DDBJ databases">
        <title>Spirosoma sp. HMF4905 genome sequencing and assembly.</title>
        <authorList>
            <person name="Kang H."/>
            <person name="Cha I."/>
            <person name="Kim H."/>
            <person name="Joh K."/>
        </authorList>
    </citation>
    <scope>NUCLEOTIDE SEQUENCE [LARGE SCALE GENOMIC DNA]</scope>
    <source>
        <strain evidence="9 10">HMF4905</strain>
    </source>
</reference>
<feature type="transmembrane region" description="Helical" evidence="6">
    <location>
        <begin position="707"/>
        <end position="737"/>
    </location>
</feature>
<keyword evidence="2" id="KW-1003">Cell membrane</keyword>
<dbReference type="RefSeq" id="WP_157585080.1">
    <property type="nucleotide sequence ID" value="NZ_WPIN01000004.1"/>
</dbReference>
<dbReference type="EMBL" id="WPIN01000004">
    <property type="protein sequence ID" value="MVM30794.1"/>
    <property type="molecule type" value="Genomic_DNA"/>
</dbReference>